<dbReference type="KEGG" id="ccot:CCAX7_38030"/>
<organism evidence="1 2">
    <name type="scientific">Capsulimonas corticalis</name>
    <dbReference type="NCBI Taxonomy" id="2219043"/>
    <lineage>
        <taxon>Bacteria</taxon>
        <taxon>Bacillati</taxon>
        <taxon>Armatimonadota</taxon>
        <taxon>Armatimonadia</taxon>
        <taxon>Capsulimonadales</taxon>
        <taxon>Capsulimonadaceae</taxon>
        <taxon>Capsulimonas</taxon>
    </lineage>
</organism>
<dbReference type="InterPro" id="IPR036513">
    <property type="entry name" value="STAS_dom_sf"/>
</dbReference>
<dbReference type="RefSeq" id="WP_125206167.1">
    <property type="nucleotide sequence ID" value="NZ_AP025739.1"/>
</dbReference>
<dbReference type="Proteomes" id="UP000287394">
    <property type="component" value="Chromosome"/>
</dbReference>
<sequence length="120" mass="13339">MTSATTPVLSVTMQPAGRVLVIRSSCAIDGSAPSPEHITHYAAAEQARFVLLDATSAPYTDTAGLRWLLRMRDQPAPIRIVARKGGRIWRALKLMQLEFPLFDSVQQAWNAPWLRPGRSR</sequence>
<keyword evidence="2" id="KW-1185">Reference proteome</keyword>
<dbReference type="Gene3D" id="3.30.750.24">
    <property type="entry name" value="STAS domain"/>
    <property type="match status" value="1"/>
</dbReference>
<accession>A0A402D131</accession>
<evidence type="ECO:0000313" key="1">
    <source>
        <dbReference type="EMBL" id="BDI31752.1"/>
    </source>
</evidence>
<gene>
    <name evidence="1" type="ORF">CCAX7_38030</name>
</gene>
<evidence type="ECO:0000313" key="2">
    <source>
        <dbReference type="Proteomes" id="UP000287394"/>
    </source>
</evidence>
<proteinExistence type="predicted"/>
<name>A0A402D131_9BACT</name>
<reference evidence="1 2" key="1">
    <citation type="journal article" date="2019" name="Int. J. Syst. Evol. Microbiol.">
        <title>Capsulimonas corticalis gen. nov., sp. nov., an aerobic capsulated bacterium, of a novel bacterial order, Capsulimonadales ord. nov., of the class Armatimonadia of the phylum Armatimonadetes.</title>
        <authorList>
            <person name="Li J."/>
            <person name="Kudo C."/>
            <person name="Tonouchi A."/>
        </authorList>
    </citation>
    <scope>NUCLEOTIDE SEQUENCE [LARGE SCALE GENOMIC DNA]</scope>
    <source>
        <strain evidence="1 2">AX-7</strain>
    </source>
</reference>
<dbReference type="EMBL" id="AP025739">
    <property type="protein sequence ID" value="BDI31752.1"/>
    <property type="molecule type" value="Genomic_DNA"/>
</dbReference>
<dbReference type="AlphaFoldDB" id="A0A402D131"/>
<protein>
    <submittedName>
        <fullName evidence="1">Uncharacterized protein</fullName>
    </submittedName>
</protein>
<dbReference type="SUPFAM" id="SSF52091">
    <property type="entry name" value="SpoIIaa-like"/>
    <property type="match status" value="1"/>
</dbReference>